<protein>
    <submittedName>
        <fullName evidence="5">Glutaredoxin family protein</fullName>
    </submittedName>
</protein>
<dbReference type="Pfam" id="PF13511">
    <property type="entry name" value="DUF4124"/>
    <property type="match status" value="1"/>
</dbReference>
<dbReference type="InterPro" id="IPR036249">
    <property type="entry name" value="Thioredoxin-like_sf"/>
</dbReference>
<evidence type="ECO:0000256" key="2">
    <source>
        <dbReference type="SAM" id="SignalP"/>
    </source>
</evidence>
<dbReference type="InterPro" id="IPR002109">
    <property type="entry name" value="Glutaredoxin"/>
</dbReference>
<dbReference type="PROSITE" id="PS51354">
    <property type="entry name" value="GLUTAREDOXIN_2"/>
    <property type="match status" value="1"/>
</dbReference>
<dbReference type="Pfam" id="PF00462">
    <property type="entry name" value="Glutaredoxin"/>
    <property type="match status" value="1"/>
</dbReference>
<dbReference type="Gene3D" id="3.40.30.10">
    <property type="entry name" value="Glutaredoxin"/>
    <property type="match status" value="1"/>
</dbReference>
<dbReference type="EMBL" id="SMLL01000002">
    <property type="protein sequence ID" value="TFZ03248.1"/>
    <property type="molecule type" value="Genomic_DNA"/>
</dbReference>
<feature type="chain" id="PRO_5021339676" evidence="2">
    <location>
        <begin position="24"/>
        <end position="221"/>
    </location>
</feature>
<organism evidence="5 6">
    <name type="scientific">Ramlibacter rhizophilus</name>
    <dbReference type="NCBI Taxonomy" id="1781167"/>
    <lineage>
        <taxon>Bacteria</taxon>
        <taxon>Pseudomonadati</taxon>
        <taxon>Pseudomonadota</taxon>
        <taxon>Betaproteobacteria</taxon>
        <taxon>Burkholderiales</taxon>
        <taxon>Comamonadaceae</taxon>
        <taxon>Ramlibacter</taxon>
    </lineage>
</organism>
<dbReference type="InterPro" id="IPR025392">
    <property type="entry name" value="DUF4124"/>
</dbReference>
<accession>A0A4Z0BY70</accession>
<dbReference type="RefSeq" id="WP_135284047.1">
    <property type="nucleotide sequence ID" value="NZ_SMLL01000002.1"/>
</dbReference>
<feature type="compositionally biased region" description="Low complexity" evidence="1">
    <location>
        <begin position="181"/>
        <end position="209"/>
    </location>
</feature>
<dbReference type="SUPFAM" id="SSF52833">
    <property type="entry name" value="Thioredoxin-like"/>
    <property type="match status" value="1"/>
</dbReference>
<dbReference type="Proteomes" id="UP000297564">
    <property type="component" value="Unassembled WGS sequence"/>
</dbReference>
<reference evidence="5 6" key="1">
    <citation type="submission" date="2019-03" db="EMBL/GenBank/DDBJ databases">
        <title>Ramlibacter rhizophilus CCTCC AB2015357, whole genome shotgun sequence.</title>
        <authorList>
            <person name="Zhang X."/>
            <person name="Feng G."/>
            <person name="Zhu H."/>
        </authorList>
    </citation>
    <scope>NUCLEOTIDE SEQUENCE [LARGE SCALE GENOMIC DNA]</scope>
    <source>
        <strain evidence="5 6">CCTCC AB2015357</strain>
    </source>
</reference>
<evidence type="ECO:0000313" key="5">
    <source>
        <dbReference type="EMBL" id="TFZ03248.1"/>
    </source>
</evidence>
<evidence type="ECO:0000259" key="4">
    <source>
        <dbReference type="Pfam" id="PF13511"/>
    </source>
</evidence>
<dbReference type="CDD" id="cd02976">
    <property type="entry name" value="NrdH"/>
    <property type="match status" value="1"/>
</dbReference>
<sequence length="221" mass="22140">MSLLRSLSALATLALAVPMAVQAQGVYRSVTPDGRVVFTDRPAAEAAHSPVIPGAGAAGANPALPFALRQVAGKFPVVLYAAPNCAPCDSGRALLATRGIPYSERTVSSQSDIQALQRLTGGRDLPLLAIGAQHIKGFSGSEWNQYLDAAGYPRTSALPAGWKPAPAQALAGSTVEAAASPSAPSAAATGPEAPAATASRPATPHSAPRSGGGSNPAGIQF</sequence>
<gene>
    <name evidence="5" type="ORF">EZ242_04990</name>
</gene>
<feature type="region of interest" description="Disordered" evidence="1">
    <location>
        <begin position="181"/>
        <end position="221"/>
    </location>
</feature>
<dbReference type="AlphaFoldDB" id="A0A4Z0BY70"/>
<feature type="domain" description="DUF4124" evidence="4">
    <location>
        <begin position="13"/>
        <end position="52"/>
    </location>
</feature>
<evidence type="ECO:0000259" key="3">
    <source>
        <dbReference type="Pfam" id="PF00462"/>
    </source>
</evidence>
<evidence type="ECO:0000313" key="6">
    <source>
        <dbReference type="Proteomes" id="UP000297564"/>
    </source>
</evidence>
<feature type="signal peptide" evidence="2">
    <location>
        <begin position="1"/>
        <end position="23"/>
    </location>
</feature>
<evidence type="ECO:0000256" key="1">
    <source>
        <dbReference type="SAM" id="MobiDB-lite"/>
    </source>
</evidence>
<feature type="domain" description="Glutaredoxin" evidence="3">
    <location>
        <begin position="77"/>
        <end position="135"/>
    </location>
</feature>
<keyword evidence="2" id="KW-0732">Signal</keyword>
<name>A0A4Z0BY70_9BURK</name>
<proteinExistence type="predicted"/>
<comment type="caution">
    <text evidence="5">The sequence shown here is derived from an EMBL/GenBank/DDBJ whole genome shotgun (WGS) entry which is preliminary data.</text>
</comment>
<keyword evidence="6" id="KW-1185">Reference proteome</keyword>
<dbReference type="OrthoDB" id="8794394at2"/>